<feature type="transmembrane region" description="Helical" evidence="2">
    <location>
        <begin position="360"/>
        <end position="382"/>
    </location>
</feature>
<protein>
    <submittedName>
        <fullName evidence="4">Cuticlin-1</fullName>
    </submittedName>
</protein>
<keyword evidence="2" id="KW-0472">Membrane</keyword>
<keyword evidence="1" id="KW-1015">Disulfide bond</keyword>
<evidence type="ECO:0000256" key="2">
    <source>
        <dbReference type="SAM" id="Phobius"/>
    </source>
</evidence>
<dbReference type="PROSITE" id="PS51034">
    <property type="entry name" value="ZP_2"/>
    <property type="match status" value="1"/>
</dbReference>
<dbReference type="PANTHER" id="PTHR46560:SF13">
    <property type="entry name" value="ZP DOMAIN-CONTAINING PROTEIN"/>
    <property type="match status" value="1"/>
</dbReference>
<name>A0A0V1HJP7_TRIPS</name>
<dbReference type="InterPro" id="IPR001507">
    <property type="entry name" value="ZP_dom"/>
</dbReference>
<dbReference type="SMART" id="SM00241">
    <property type="entry name" value="ZP"/>
    <property type="match status" value="1"/>
</dbReference>
<evidence type="ECO:0000256" key="1">
    <source>
        <dbReference type="ARBA" id="ARBA00023157"/>
    </source>
</evidence>
<comment type="caution">
    <text evidence="4">The sequence shown here is derived from an EMBL/GenBank/DDBJ whole genome shotgun (WGS) entry which is preliminary data.</text>
</comment>
<evidence type="ECO:0000313" key="4">
    <source>
        <dbReference type="EMBL" id="KRZ10620.1"/>
    </source>
</evidence>
<dbReference type="Pfam" id="PF00100">
    <property type="entry name" value="Zona_pellucida"/>
    <property type="match status" value="1"/>
</dbReference>
<feature type="domain" description="ZP" evidence="3">
    <location>
        <begin position="53"/>
        <end position="299"/>
    </location>
</feature>
<keyword evidence="2" id="KW-1133">Transmembrane helix</keyword>
<accession>A0A0V1HJP7</accession>
<dbReference type="EMBL" id="JYDS01000363">
    <property type="protein sequence ID" value="KRZ10620.1"/>
    <property type="molecule type" value="Genomic_DNA"/>
</dbReference>
<proteinExistence type="predicted"/>
<dbReference type="InterPro" id="IPR042235">
    <property type="entry name" value="ZP-C_dom"/>
</dbReference>
<evidence type="ECO:0000313" key="5">
    <source>
        <dbReference type="Proteomes" id="UP000054805"/>
    </source>
</evidence>
<dbReference type="AlphaFoldDB" id="A0A0V1HJP7"/>
<dbReference type="Proteomes" id="UP000054805">
    <property type="component" value="Unassembled WGS sequence"/>
</dbReference>
<organism evidence="4 5">
    <name type="scientific">Trichinella pseudospiralis</name>
    <name type="common">Parasitic roundworm</name>
    <dbReference type="NCBI Taxonomy" id="6337"/>
    <lineage>
        <taxon>Eukaryota</taxon>
        <taxon>Metazoa</taxon>
        <taxon>Ecdysozoa</taxon>
        <taxon>Nematoda</taxon>
        <taxon>Enoplea</taxon>
        <taxon>Dorylaimia</taxon>
        <taxon>Trichinellida</taxon>
        <taxon>Trichinellidae</taxon>
        <taxon>Trichinella</taxon>
    </lineage>
</organism>
<reference evidence="4 5" key="1">
    <citation type="submission" date="2015-01" db="EMBL/GenBank/DDBJ databases">
        <title>Evolution of Trichinella species and genotypes.</title>
        <authorList>
            <person name="Korhonen P.K."/>
            <person name="Edoardo P."/>
            <person name="Giuseppe L.R."/>
            <person name="Gasser R.B."/>
        </authorList>
    </citation>
    <scope>NUCLEOTIDE SEQUENCE [LARGE SCALE GENOMIC DNA]</scope>
    <source>
        <strain evidence="4">ISS588</strain>
    </source>
</reference>
<gene>
    <name evidence="4" type="primary">cut-1</name>
    <name evidence="4" type="ORF">T4B_13089</name>
</gene>
<dbReference type="PANTHER" id="PTHR46560">
    <property type="entry name" value="CYPHER, ISOFORM B"/>
    <property type="match status" value="1"/>
</dbReference>
<evidence type="ECO:0000259" key="3">
    <source>
        <dbReference type="PROSITE" id="PS51034"/>
    </source>
</evidence>
<sequence>LEKVPLLHPALNRDHEPTTLIFSILSLHQHAYPCDLFSIAQSIIKSFSDRSVECSSEQITVELDFAHPFSGVVFANKFYQTPDCRWEGDGSHHLKVVLQLNPNPAKQPYCGIEHTETDGEYGITLVLSPMRDLLVEGMEGLTVRCEYNMDDITPRTYADVVTGSGGAPLLKMVIRDGHGVQGSVIDAVHVGQRITLDVIMEDTSIYDFYVHDCYAHDGMNIPEASIGIIDQDGCAIRLSRAVDVPTFSTTQAGTGAKHVFIHMYGFQFTTSQLVYIQCQVRPCLQTCNRPQCQVNISNTTLHLRKKRETMPESFTLAENYNLTAVIRIEPQKLQPIMPSNSQELIQPNEKKELCVDLTTVILVLIVFAIICVISLCITIYLCHRVQVPSKDKFSYYTPSITSSTYSY</sequence>
<keyword evidence="5" id="KW-1185">Reference proteome</keyword>
<feature type="non-terminal residue" evidence="4">
    <location>
        <position position="407"/>
    </location>
</feature>
<dbReference type="Gene3D" id="2.60.40.4100">
    <property type="entry name" value="Zona pellucida, ZP-C domain"/>
    <property type="match status" value="1"/>
</dbReference>
<keyword evidence="2" id="KW-0812">Transmembrane</keyword>
<dbReference type="InterPro" id="IPR055355">
    <property type="entry name" value="ZP-C"/>
</dbReference>
<feature type="non-terminal residue" evidence="4">
    <location>
        <position position="1"/>
    </location>
</feature>